<dbReference type="InterPro" id="IPR043136">
    <property type="entry name" value="B30.2/SPRY_sf"/>
</dbReference>
<dbReference type="SUPFAM" id="SSF49899">
    <property type="entry name" value="Concanavalin A-like lectins/glucanases"/>
    <property type="match status" value="1"/>
</dbReference>
<dbReference type="PANTHER" id="PTHR10598:SF0">
    <property type="entry name" value="SET1_ASH2 HISTONE METHYLTRANSFERASE COMPLEX SUBUNIT ASH2"/>
    <property type="match status" value="1"/>
</dbReference>
<organism evidence="9 10">
    <name type="scientific">Umbelopsis vinacea</name>
    <dbReference type="NCBI Taxonomy" id="44442"/>
    <lineage>
        <taxon>Eukaryota</taxon>
        <taxon>Fungi</taxon>
        <taxon>Fungi incertae sedis</taxon>
        <taxon>Mucoromycota</taxon>
        <taxon>Mucoromycotina</taxon>
        <taxon>Umbelopsidomycetes</taxon>
        <taxon>Umbelopsidales</taxon>
        <taxon>Umbelopsidaceae</taxon>
        <taxon>Umbelopsis</taxon>
    </lineage>
</organism>
<evidence type="ECO:0000256" key="4">
    <source>
        <dbReference type="ARBA" id="ARBA00022833"/>
    </source>
</evidence>
<dbReference type="InterPro" id="IPR013320">
    <property type="entry name" value="ConA-like_dom_sf"/>
</dbReference>
<feature type="compositionally biased region" description="Low complexity" evidence="7">
    <location>
        <begin position="230"/>
        <end position="250"/>
    </location>
</feature>
<dbReference type="PANTHER" id="PTHR10598">
    <property type="entry name" value="SET1/ASH2 HISTONE METHYLTRANSFERASE COMPLEX SUBUNIT ASH2"/>
    <property type="match status" value="1"/>
</dbReference>
<keyword evidence="3" id="KW-0863">Zinc-finger</keyword>
<dbReference type="GO" id="GO:0048188">
    <property type="term" value="C:Set1C/COMPASS complex"/>
    <property type="evidence" value="ECO:0007669"/>
    <property type="project" value="InterPro"/>
</dbReference>
<keyword evidence="2" id="KW-0479">Metal-binding</keyword>
<dbReference type="InterPro" id="IPR003877">
    <property type="entry name" value="SPRY_dom"/>
</dbReference>
<keyword evidence="10" id="KW-1185">Reference proteome</keyword>
<dbReference type="EMBL" id="JAEPRA010000003">
    <property type="protein sequence ID" value="KAG2187257.1"/>
    <property type="molecule type" value="Genomic_DNA"/>
</dbReference>
<evidence type="ECO:0000259" key="8">
    <source>
        <dbReference type="PROSITE" id="PS50188"/>
    </source>
</evidence>
<dbReference type="Pfam" id="PF21257">
    <property type="entry name" value="PHD_ash2p_like"/>
    <property type="match status" value="1"/>
</dbReference>
<name>A0A8H7Q745_9FUNG</name>
<evidence type="ECO:0000313" key="10">
    <source>
        <dbReference type="Proteomes" id="UP000612746"/>
    </source>
</evidence>
<accession>A0A8H7Q745</accession>
<protein>
    <recommendedName>
        <fullName evidence="8">B30.2/SPRY domain-containing protein</fullName>
    </recommendedName>
</protein>
<gene>
    <name evidence="9" type="ORF">INT44_004942</name>
</gene>
<dbReference type="AlphaFoldDB" id="A0A8H7Q745"/>
<dbReference type="CDD" id="cd12872">
    <property type="entry name" value="SPRY_Ash2"/>
    <property type="match status" value="1"/>
</dbReference>
<dbReference type="SUPFAM" id="SSF57903">
    <property type="entry name" value="FYVE/PHD zinc finger"/>
    <property type="match status" value="1"/>
</dbReference>
<dbReference type="InterPro" id="IPR001965">
    <property type="entry name" value="Znf_PHD"/>
</dbReference>
<evidence type="ECO:0000256" key="5">
    <source>
        <dbReference type="ARBA" id="ARBA00023242"/>
    </source>
</evidence>
<dbReference type="GO" id="GO:0000976">
    <property type="term" value="F:transcription cis-regulatory region binding"/>
    <property type="evidence" value="ECO:0007669"/>
    <property type="project" value="TreeGrafter"/>
</dbReference>
<proteinExistence type="inferred from homology"/>
<evidence type="ECO:0000256" key="3">
    <source>
        <dbReference type="ARBA" id="ARBA00022771"/>
    </source>
</evidence>
<comment type="similarity">
    <text evidence="6">Belongs to the cclA family.</text>
</comment>
<comment type="subcellular location">
    <subcellularLocation>
        <location evidence="1">Nucleus</location>
    </subcellularLocation>
</comment>
<keyword evidence="5" id="KW-0539">Nucleus</keyword>
<feature type="compositionally biased region" description="Basic and acidic residues" evidence="7">
    <location>
        <begin position="537"/>
        <end position="551"/>
    </location>
</feature>
<dbReference type="Proteomes" id="UP000612746">
    <property type="component" value="Unassembled WGS sequence"/>
</dbReference>
<reference evidence="9" key="1">
    <citation type="submission" date="2020-12" db="EMBL/GenBank/DDBJ databases">
        <title>Metabolic potential, ecology and presence of endohyphal bacteria is reflected in genomic diversity of Mucoromycotina.</title>
        <authorList>
            <person name="Muszewska A."/>
            <person name="Okrasinska A."/>
            <person name="Steczkiewicz K."/>
            <person name="Drgas O."/>
            <person name="Orlowska M."/>
            <person name="Perlinska-Lenart U."/>
            <person name="Aleksandrzak-Piekarczyk T."/>
            <person name="Szatraj K."/>
            <person name="Zielenkiewicz U."/>
            <person name="Pilsyk S."/>
            <person name="Malc E."/>
            <person name="Mieczkowski P."/>
            <person name="Kruszewska J.S."/>
            <person name="Biernat P."/>
            <person name="Pawlowska J."/>
        </authorList>
    </citation>
    <scope>NUCLEOTIDE SEQUENCE</scope>
    <source>
        <strain evidence="9">WA0000051536</strain>
    </source>
</reference>
<sequence>MANSVPGQMDPSTLTWNTHHTVNEEHSYCYCDHRLPQLTMLLSTGCRNWYHVNCLQKPITHALPFMTNYNFQCAMCRDEEFFERITASWKDICWTAIANLILQEVVRENGPDRALYTSKNSHLMEQEWRPDRFFFNKKDHIIPFVDANWKSICTDRARTTTWWATLGSTLYTAKDMFITRDEHHRTAASDFCLVDANLWNVRPNIVQSSAKAVPVVQKPLTKERPLKMEAPAVSTPVSSPSPTASPTPSVVTTFQQTSTQAADHPYNRYGFKYTPCRASPLLKLLAYSQDDISRCTLSTTDRSPYASISRDSLVLTTDRGWRMCRANVGVRQGTWYWEATMQPGQGMSSDGPHVRLGWARREASLDAPVGFDAYSYGYRDVTGEKLFSSRREHYGEGFEVGDVIGLMIRLPERDTSNFKSPTRRRIPIAYKDALWFEEKDYKQSKEYEALANSYQQQTSKNLGVLEGWNPRTLENSQIEIFKNGKSQGIMYDNLFDYEDFGRLAESIKGNRRSKKRKAQHDAGSTSVMGNAAEEEDAARRQQWTEEPPIKDDGTLGYYPAVSVYGGGVVSCNFGPNFQYPPRTSSGWRPMSDRWDEYMAEETIWDLVDEADRRSRRTSS</sequence>
<dbReference type="Gene3D" id="2.60.120.920">
    <property type="match status" value="1"/>
</dbReference>
<dbReference type="InterPro" id="IPR037353">
    <property type="entry name" value="ASH2"/>
</dbReference>
<dbReference type="SMART" id="SM00449">
    <property type="entry name" value="SPRY"/>
    <property type="match status" value="1"/>
</dbReference>
<dbReference type="OrthoDB" id="21243at2759"/>
<dbReference type="Gene3D" id="3.90.980.20">
    <property type="match status" value="1"/>
</dbReference>
<dbReference type="Pfam" id="PF00622">
    <property type="entry name" value="SPRY"/>
    <property type="match status" value="1"/>
</dbReference>
<evidence type="ECO:0000313" key="9">
    <source>
        <dbReference type="EMBL" id="KAG2187257.1"/>
    </source>
</evidence>
<dbReference type="GO" id="GO:0008270">
    <property type="term" value="F:zinc ion binding"/>
    <property type="evidence" value="ECO:0007669"/>
    <property type="project" value="UniProtKB-KW"/>
</dbReference>
<feature type="compositionally biased region" description="Basic residues" evidence="7">
    <location>
        <begin position="509"/>
        <end position="518"/>
    </location>
</feature>
<evidence type="ECO:0000256" key="2">
    <source>
        <dbReference type="ARBA" id="ARBA00022723"/>
    </source>
</evidence>
<feature type="domain" description="B30.2/SPRY" evidence="8">
    <location>
        <begin position="274"/>
        <end position="467"/>
    </location>
</feature>
<evidence type="ECO:0000256" key="7">
    <source>
        <dbReference type="SAM" id="MobiDB-lite"/>
    </source>
</evidence>
<keyword evidence="4" id="KW-0862">Zinc</keyword>
<evidence type="ECO:0000256" key="6">
    <source>
        <dbReference type="ARBA" id="ARBA00038149"/>
    </source>
</evidence>
<dbReference type="InterPro" id="IPR001870">
    <property type="entry name" value="B30.2/SPRY"/>
</dbReference>
<dbReference type="InterPro" id="IPR049455">
    <property type="entry name" value="ASH2-like_PHD"/>
</dbReference>
<evidence type="ECO:0000256" key="1">
    <source>
        <dbReference type="ARBA" id="ARBA00004123"/>
    </source>
</evidence>
<feature type="region of interest" description="Disordered" evidence="7">
    <location>
        <begin position="508"/>
        <end position="551"/>
    </location>
</feature>
<dbReference type="InterPro" id="IPR011011">
    <property type="entry name" value="Znf_FYVE_PHD"/>
</dbReference>
<dbReference type="SMART" id="SM00249">
    <property type="entry name" value="PHD"/>
    <property type="match status" value="1"/>
</dbReference>
<dbReference type="PROSITE" id="PS50188">
    <property type="entry name" value="B302_SPRY"/>
    <property type="match status" value="1"/>
</dbReference>
<dbReference type="InterPro" id="IPR053835">
    <property type="entry name" value="ASH2L-like_WH"/>
</dbReference>
<dbReference type="Pfam" id="PF21198">
    <property type="entry name" value="ASH2L-like_WH"/>
    <property type="match status" value="1"/>
</dbReference>
<feature type="region of interest" description="Disordered" evidence="7">
    <location>
        <begin position="228"/>
        <end position="250"/>
    </location>
</feature>
<comment type="caution">
    <text evidence="9">The sequence shown here is derived from an EMBL/GenBank/DDBJ whole genome shotgun (WGS) entry which is preliminary data.</text>
</comment>